<dbReference type="EMBL" id="SJPF01000003">
    <property type="protein sequence ID" value="TWT32664.1"/>
    <property type="molecule type" value="Genomic_DNA"/>
</dbReference>
<dbReference type="InterPro" id="IPR035437">
    <property type="entry name" value="SNase_OB-fold_sf"/>
</dbReference>
<evidence type="ECO:0008006" key="4">
    <source>
        <dbReference type="Google" id="ProtNLM"/>
    </source>
</evidence>
<keyword evidence="1" id="KW-0732">Signal</keyword>
<organism evidence="2 3">
    <name type="scientific">Blastopirellula retiformator</name>
    <dbReference type="NCBI Taxonomy" id="2527970"/>
    <lineage>
        <taxon>Bacteria</taxon>
        <taxon>Pseudomonadati</taxon>
        <taxon>Planctomycetota</taxon>
        <taxon>Planctomycetia</taxon>
        <taxon>Pirellulales</taxon>
        <taxon>Pirellulaceae</taxon>
        <taxon>Blastopirellula</taxon>
    </lineage>
</organism>
<proteinExistence type="predicted"/>
<keyword evidence="3" id="KW-1185">Reference proteome</keyword>
<accession>A0A5C5V232</accession>
<dbReference type="RefSeq" id="WP_146431870.1">
    <property type="nucleotide sequence ID" value="NZ_SJPF01000003.1"/>
</dbReference>
<evidence type="ECO:0000313" key="3">
    <source>
        <dbReference type="Proteomes" id="UP000318878"/>
    </source>
</evidence>
<protein>
    <recommendedName>
        <fullName evidence="4">TNase-like domain-containing protein</fullName>
    </recommendedName>
</protein>
<dbReference type="Gene3D" id="2.40.50.90">
    <property type="match status" value="1"/>
</dbReference>
<evidence type="ECO:0000313" key="2">
    <source>
        <dbReference type="EMBL" id="TWT32664.1"/>
    </source>
</evidence>
<dbReference type="OrthoDB" id="9825612at2"/>
<feature type="signal peptide" evidence="1">
    <location>
        <begin position="1"/>
        <end position="24"/>
    </location>
</feature>
<feature type="chain" id="PRO_5022765509" description="TNase-like domain-containing protein" evidence="1">
    <location>
        <begin position="25"/>
        <end position="215"/>
    </location>
</feature>
<evidence type="ECO:0000256" key="1">
    <source>
        <dbReference type="SAM" id="SignalP"/>
    </source>
</evidence>
<reference evidence="2 3" key="1">
    <citation type="submission" date="2019-02" db="EMBL/GenBank/DDBJ databases">
        <title>Deep-cultivation of Planctomycetes and their phenomic and genomic characterization uncovers novel biology.</title>
        <authorList>
            <person name="Wiegand S."/>
            <person name="Jogler M."/>
            <person name="Boedeker C."/>
            <person name="Pinto D."/>
            <person name="Vollmers J."/>
            <person name="Rivas-Marin E."/>
            <person name="Kohn T."/>
            <person name="Peeters S.H."/>
            <person name="Heuer A."/>
            <person name="Rast P."/>
            <person name="Oberbeckmann S."/>
            <person name="Bunk B."/>
            <person name="Jeske O."/>
            <person name="Meyerdierks A."/>
            <person name="Storesund J.E."/>
            <person name="Kallscheuer N."/>
            <person name="Luecker S."/>
            <person name="Lage O.M."/>
            <person name="Pohl T."/>
            <person name="Merkel B.J."/>
            <person name="Hornburger P."/>
            <person name="Mueller R.-W."/>
            <person name="Bruemmer F."/>
            <person name="Labrenz M."/>
            <person name="Spormann A.M."/>
            <person name="Op Den Camp H."/>
            <person name="Overmann J."/>
            <person name="Amann R."/>
            <person name="Jetten M.S.M."/>
            <person name="Mascher T."/>
            <person name="Medema M.H."/>
            <person name="Devos D.P."/>
            <person name="Kaster A.-K."/>
            <person name="Ovreas L."/>
            <person name="Rohde M."/>
            <person name="Galperin M.Y."/>
            <person name="Jogler C."/>
        </authorList>
    </citation>
    <scope>NUCLEOTIDE SEQUENCE [LARGE SCALE GENOMIC DNA]</scope>
    <source>
        <strain evidence="2 3">Enr8</strain>
    </source>
</reference>
<comment type="caution">
    <text evidence="2">The sequence shown here is derived from an EMBL/GenBank/DDBJ whole genome shotgun (WGS) entry which is preliminary data.</text>
</comment>
<sequence length="215" mass="24808" precursor="true">MLRFLSATLVALACASAMSKPLLAQSSKPKKVELREIFGAQTEREITVTRVGDLDDITIRFGGKQANVSLASVAPFHEWPLAQNAEWEKQRDQLKQRAVDQLLDKKFRIRLCCCQQAGQHPAVYLDERADYLIDRESMWEGLKPAERTGWARTSQNIDLVYHGLTIYRPTGEHRPQDLEKLFERAQQNAEVFRRGLWKQFRFARAVESIDTQVRH</sequence>
<name>A0A5C5V232_9BACT</name>
<dbReference type="AlphaFoldDB" id="A0A5C5V232"/>
<gene>
    <name evidence="2" type="ORF">Enr8_24690</name>
</gene>
<dbReference type="Proteomes" id="UP000318878">
    <property type="component" value="Unassembled WGS sequence"/>
</dbReference>